<evidence type="ECO:0000313" key="1">
    <source>
        <dbReference type="EMBL" id="MBA0665015.1"/>
    </source>
</evidence>
<keyword evidence="2" id="KW-1185">Reference proteome</keyword>
<dbReference type="PANTHER" id="PTHR34663:SF21">
    <property type="entry name" value="PROTEIN, PUTATIVE-RELATED"/>
    <property type="match status" value="1"/>
</dbReference>
<dbReference type="GO" id="GO:0045087">
    <property type="term" value="P:innate immune response"/>
    <property type="evidence" value="ECO:0007669"/>
    <property type="project" value="InterPro"/>
</dbReference>
<gene>
    <name evidence="1" type="ORF">Goklo_004941</name>
</gene>
<dbReference type="PANTHER" id="PTHR34663">
    <property type="entry name" value="OS06G0637400 PROTEIN"/>
    <property type="match status" value="1"/>
</dbReference>
<name>A0A7J8VQD6_9ROSI</name>
<dbReference type="GO" id="GO:0050793">
    <property type="term" value="P:regulation of developmental process"/>
    <property type="evidence" value="ECO:0007669"/>
    <property type="project" value="InterPro"/>
</dbReference>
<organism evidence="1 2">
    <name type="scientific">Gossypium klotzschianum</name>
    <dbReference type="NCBI Taxonomy" id="34286"/>
    <lineage>
        <taxon>Eukaryota</taxon>
        <taxon>Viridiplantae</taxon>
        <taxon>Streptophyta</taxon>
        <taxon>Embryophyta</taxon>
        <taxon>Tracheophyta</taxon>
        <taxon>Spermatophyta</taxon>
        <taxon>Magnoliopsida</taxon>
        <taxon>eudicotyledons</taxon>
        <taxon>Gunneridae</taxon>
        <taxon>Pentapetalae</taxon>
        <taxon>rosids</taxon>
        <taxon>malvids</taxon>
        <taxon>Malvales</taxon>
        <taxon>Malvaceae</taxon>
        <taxon>Malvoideae</taxon>
        <taxon>Gossypium</taxon>
    </lineage>
</organism>
<reference evidence="1 2" key="1">
    <citation type="journal article" date="2019" name="Genome Biol. Evol.">
        <title>Insights into the evolution of the New World diploid cottons (Gossypium, subgenus Houzingenia) based on genome sequencing.</title>
        <authorList>
            <person name="Grover C.E."/>
            <person name="Arick M.A. 2nd"/>
            <person name="Thrash A."/>
            <person name="Conover J.L."/>
            <person name="Sanders W.S."/>
            <person name="Peterson D.G."/>
            <person name="Frelichowski J.E."/>
            <person name="Scheffler J.A."/>
            <person name="Scheffler B.E."/>
            <person name="Wendel J.F."/>
        </authorList>
    </citation>
    <scope>NUCLEOTIDE SEQUENCE [LARGE SCALE GENOMIC DNA]</scope>
    <source>
        <strain evidence="1">57</strain>
        <tissue evidence="1">Leaf</tissue>
    </source>
</reference>
<protein>
    <submittedName>
        <fullName evidence="1">Uncharacterized protein</fullName>
    </submittedName>
</protein>
<dbReference type="OrthoDB" id="1936010at2759"/>
<evidence type="ECO:0000313" key="2">
    <source>
        <dbReference type="Proteomes" id="UP000593573"/>
    </source>
</evidence>
<dbReference type="AlphaFoldDB" id="A0A7J8VQD6"/>
<dbReference type="InterPro" id="IPR044700">
    <property type="entry name" value="PIP2/PIPL1"/>
</dbReference>
<dbReference type="Proteomes" id="UP000593573">
    <property type="component" value="Unassembled WGS sequence"/>
</dbReference>
<comment type="caution">
    <text evidence="1">The sequence shown here is derived from an EMBL/GenBank/DDBJ whole genome shotgun (WGS) entry which is preliminary data.</text>
</comment>
<accession>A0A7J8VQD6</accession>
<proteinExistence type="predicted"/>
<sequence length="144" mass="15106">MSQNFACGAIKESNLSPGEGHKFSDSRTIRGIKVTSSSPADVGNKFTVKYGPSPSVGKALTDSHTIGGIKDTGPSLDVGNKLTDSQTVDDIKASVECNRPSTISSQASVAANPIVICTSFFCTFKTTRVSSSFTLDLGRVIKID</sequence>
<dbReference type="EMBL" id="JABFAB010000011">
    <property type="protein sequence ID" value="MBA0665015.1"/>
    <property type="molecule type" value="Genomic_DNA"/>
</dbReference>